<dbReference type="PANTHER" id="PTHR13239">
    <property type="entry name" value="PROTEIN REQUIRED FOR HYPHAL ANASTOMOSIS HAM-2"/>
    <property type="match status" value="1"/>
</dbReference>
<dbReference type="SMART" id="SM01293">
    <property type="entry name" value="DUF3402"/>
    <property type="match status" value="1"/>
</dbReference>
<reference evidence="4 5" key="1">
    <citation type="submission" date="2024-04" db="EMBL/GenBank/DDBJ databases">
        <title>Phyllosticta paracitricarpa is synonymous to the EU quarantine fungus P. citricarpa based on phylogenomic analyses.</title>
        <authorList>
            <consortium name="Lawrence Berkeley National Laboratory"/>
            <person name="Van Ingen-Buijs V.A."/>
            <person name="Van Westerhoven A.C."/>
            <person name="Haridas S."/>
            <person name="Skiadas P."/>
            <person name="Martin F."/>
            <person name="Groenewald J.Z."/>
            <person name="Crous P.W."/>
            <person name="Seidl M.F."/>
        </authorList>
    </citation>
    <scope>NUCLEOTIDE SEQUENCE [LARGE SCALE GENOMIC DNA]</scope>
    <source>
        <strain evidence="4 5">CBS 123371</strain>
    </source>
</reference>
<dbReference type="EMBL" id="JBBPHU010000001">
    <property type="protein sequence ID" value="KAK7524800.1"/>
    <property type="molecule type" value="Genomic_DNA"/>
</dbReference>
<feature type="region of interest" description="Disordered" evidence="1">
    <location>
        <begin position="1"/>
        <end position="111"/>
    </location>
</feature>
<dbReference type="InterPro" id="IPR021819">
    <property type="entry name" value="Far11/STRP_C"/>
</dbReference>
<dbReference type="Proteomes" id="UP001363622">
    <property type="component" value="Unassembled WGS sequence"/>
</dbReference>
<feature type="compositionally biased region" description="Basic and acidic residues" evidence="1">
    <location>
        <begin position="799"/>
        <end position="814"/>
    </location>
</feature>
<dbReference type="Pfam" id="PF07923">
    <property type="entry name" value="N1221"/>
    <property type="match status" value="1"/>
</dbReference>
<accession>A0ABR1L125</accession>
<feature type="compositionally biased region" description="Gly residues" evidence="1">
    <location>
        <begin position="1068"/>
        <end position="1082"/>
    </location>
</feature>
<dbReference type="PANTHER" id="PTHR13239:SF4">
    <property type="entry name" value="AT25231P"/>
    <property type="match status" value="1"/>
</dbReference>
<dbReference type="SMART" id="SM01292">
    <property type="entry name" value="N1221"/>
    <property type="match status" value="1"/>
</dbReference>
<feature type="region of interest" description="Disordered" evidence="1">
    <location>
        <begin position="1065"/>
        <end position="1096"/>
    </location>
</feature>
<evidence type="ECO:0000313" key="4">
    <source>
        <dbReference type="EMBL" id="KAK7524800.1"/>
    </source>
</evidence>
<feature type="region of interest" description="Disordered" evidence="1">
    <location>
        <begin position="799"/>
        <end position="861"/>
    </location>
</feature>
<feature type="compositionally biased region" description="Pro residues" evidence="1">
    <location>
        <begin position="91"/>
        <end position="104"/>
    </location>
</feature>
<evidence type="ECO:0000259" key="2">
    <source>
        <dbReference type="SMART" id="SM01292"/>
    </source>
</evidence>
<evidence type="ECO:0000313" key="5">
    <source>
        <dbReference type="Proteomes" id="UP001363622"/>
    </source>
</evidence>
<keyword evidence="5" id="KW-1185">Reference proteome</keyword>
<sequence>MDQQSSERPDPSEGVPLVPVGVDEAEMMALPSDPVRNIAADQDAVKPPLDTAEQQVIEAIEQEAHPPAPNDGATLPARPALRRDKSAPAPQRLPPPAPPAPPYEPGHQPTDSLSLLQLKKLVTDMPKVEPTPYAFEYDDASSFAQEIEEWFSYSLEEQAMLLKSLSSFVEEWVALRDGTLSNLAAYEQGEMDWCKAEPVSREQLVRKLVGTLSSSDRDAHLRSLEALVYVALGCWHETAGLSNLQDEEESSPPANDAEQSFNYIKSEVQIDWIRNGVEIIHECRGIQPIFDIARSAVVREFTMDVVEQEITPHDEREADRRELWCSLTLLYLLHEVARMDGHNSLKQELSEIQPDLAVFLIEVITTLRWDDSIGPPQHKVLLLTWKSILINFGGLQELEELKRSFQDPLEETADNRGQPIITASPLDYHLFRQEISSKYPAYNPPPPLFPLEPENNSILPPLKNHQSKASEAGSSGPGVGNINGTSILHQPVHIATPAPSPPPSPAGPGGKGGKKQNYQTNQLFPFLYPPLDESSNNLGGKGSTDLQDMLVGRKWQGSDIPTSISEAAELFANRMRATRAMKQLWEERDLFMKYERGWVGPEDGDIEPLELDKKLNAIKFEDDKAPEESNEHQDLVAKKLDRIDKFYSAVLPHLQSLVIVLLRTFLSHLATLALQSNSPTAVGMEVGQNGGPGDGSPGIMIPDLSRIPLEDLDRMRTEEIQDKAASGILILLLKWFKVSHILKMEYLTQLLVDSNYIPLTLKLLQLQEIEKAINYKCDREDLNFFYFCRTHSREGLKDAEAHAGAESDEQHDPDEAVPPPIRRQPSADSLLDSITEDPSIATGEPGPSIATDGNGNHLPEVDELGIPVTNLPTEPITSFSWRNFFSNINLLRIMQKICKNKAHRNLMLVQYKSSQYLRKSLKIPQPQLRLYTLKLFKNQVPYCGRKWRQANMRVITAVYLHCRPELRDDWLAGSDVDADVDESVPLEQALRALTHWFNLKRYPERLGAEPGVLAREQDFFRRELERLGWAEMQAQAQAQAAAAAQAAAEEAAMMGDAGAEWEAQGLVAGPGGHGGGVGGPMGEGPPQPPPWPHPGY</sequence>
<gene>
    <name evidence="4" type="ORF">IWZ03DRAFT_323327</name>
</gene>
<dbReference type="Pfam" id="PF11882">
    <property type="entry name" value="DUF3402"/>
    <property type="match status" value="1"/>
</dbReference>
<dbReference type="InterPro" id="IPR040185">
    <property type="entry name" value="Far11/STRP"/>
</dbReference>
<feature type="domain" description="Far11/STRP N-terminal" evidence="2">
    <location>
        <begin position="130"/>
        <end position="455"/>
    </location>
</feature>
<feature type="compositionally biased region" description="Basic and acidic residues" evidence="1">
    <location>
        <begin position="1"/>
        <end position="11"/>
    </location>
</feature>
<organism evidence="4 5">
    <name type="scientific">Phyllosticta citriasiana</name>
    <dbReference type="NCBI Taxonomy" id="595635"/>
    <lineage>
        <taxon>Eukaryota</taxon>
        <taxon>Fungi</taxon>
        <taxon>Dikarya</taxon>
        <taxon>Ascomycota</taxon>
        <taxon>Pezizomycotina</taxon>
        <taxon>Dothideomycetes</taxon>
        <taxon>Dothideomycetes incertae sedis</taxon>
        <taxon>Botryosphaeriales</taxon>
        <taxon>Phyllostictaceae</taxon>
        <taxon>Phyllosticta</taxon>
    </lineage>
</organism>
<proteinExistence type="predicted"/>
<feature type="region of interest" description="Disordered" evidence="1">
    <location>
        <begin position="446"/>
        <end position="517"/>
    </location>
</feature>
<protein>
    <submittedName>
        <fullName evidence="4">Uncharacterized protein</fullName>
    </submittedName>
</protein>
<comment type="caution">
    <text evidence="4">The sequence shown here is derived from an EMBL/GenBank/DDBJ whole genome shotgun (WGS) entry which is preliminary data.</text>
</comment>
<evidence type="ECO:0000259" key="3">
    <source>
        <dbReference type="SMART" id="SM01293"/>
    </source>
</evidence>
<evidence type="ECO:0000256" key="1">
    <source>
        <dbReference type="SAM" id="MobiDB-lite"/>
    </source>
</evidence>
<feature type="compositionally biased region" description="Pro residues" evidence="1">
    <location>
        <begin position="1083"/>
        <end position="1096"/>
    </location>
</feature>
<dbReference type="InterPro" id="IPR012486">
    <property type="entry name" value="Far11/STRP_N"/>
</dbReference>
<feature type="domain" description="Far11/STRP C-terminal" evidence="3">
    <location>
        <begin position="561"/>
        <end position="1024"/>
    </location>
</feature>
<name>A0ABR1L125_9PEZI</name>